<feature type="chain" id="PRO_5032701934" description="SCP domain-containing protein" evidence="1">
    <location>
        <begin position="20"/>
        <end position="172"/>
    </location>
</feature>
<feature type="signal peptide" evidence="1">
    <location>
        <begin position="1"/>
        <end position="19"/>
    </location>
</feature>
<dbReference type="PANTHER" id="PTHR10334">
    <property type="entry name" value="CYSTEINE-RICH SECRETORY PROTEIN-RELATED"/>
    <property type="match status" value="1"/>
</dbReference>
<dbReference type="InterPro" id="IPR035940">
    <property type="entry name" value="CAP_sf"/>
</dbReference>
<dbReference type="FunFam" id="3.40.33.10:FF:000002">
    <property type="entry name" value="Golgi-associated plant pathogenesis-related protein 1"/>
    <property type="match status" value="1"/>
</dbReference>
<evidence type="ECO:0000313" key="4">
    <source>
        <dbReference type="Proteomes" id="UP000663845"/>
    </source>
</evidence>
<dbReference type="Gene3D" id="3.40.33.10">
    <property type="entry name" value="CAP"/>
    <property type="match status" value="1"/>
</dbReference>
<dbReference type="Pfam" id="PF00188">
    <property type="entry name" value="CAP"/>
    <property type="match status" value="1"/>
</dbReference>
<accession>A0A814Y3P7</accession>
<dbReference type="GO" id="GO:0005576">
    <property type="term" value="C:extracellular region"/>
    <property type="evidence" value="ECO:0007669"/>
    <property type="project" value="InterPro"/>
</dbReference>
<proteinExistence type="predicted"/>
<dbReference type="CDD" id="cd05382">
    <property type="entry name" value="CAP_GAPR1-like"/>
    <property type="match status" value="1"/>
</dbReference>
<dbReference type="InterPro" id="IPR018244">
    <property type="entry name" value="Allrgn_V5/Tpx1_CS"/>
</dbReference>
<dbReference type="PRINTS" id="PR00837">
    <property type="entry name" value="V5TPXLIKE"/>
</dbReference>
<dbReference type="PROSITE" id="PS01009">
    <property type="entry name" value="CRISP_1"/>
    <property type="match status" value="1"/>
</dbReference>
<evidence type="ECO:0000256" key="1">
    <source>
        <dbReference type="SAM" id="SignalP"/>
    </source>
</evidence>
<dbReference type="SUPFAM" id="SSF55797">
    <property type="entry name" value="PR-1-like"/>
    <property type="match status" value="1"/>
</dbReference>
<dbReference type="InterPro" id="IPR034113">
    <property type="entry name" value="SCP_GAPR1-like"/>
</dbReference>
<name>A0A814Y3P7_9BILA</name>
<dbReference type="Proteomes" id="UP000663845">
    <property type="component" value="Unassembled WGS sequence"/>
</dbReference>
<feature type="domain" description="SCP" evidence="2">
    <location>
        <begin position="26"/>
        <end position="161"/>
    </location>
</feature>
<sequence length="172" mass="19121">MLQISTIAFVLFTIVSANAFTADQIRFQQETLVHHNTLRARHCAANLALDDNLNKIAQSYAEKLVNTNSFAHSNNGYGENLYMMSSSASLASLHGKTATQSWYDEVKDYNYSQPGFSAKVGHFTQVIWKNSKQLGVGVAFSKDGRKAVVVTNYSPPGNYMNQFDQNVLRAQC</sequence>
<dbReference type="InterPro" id="IPR002413">
    <property type="entry name" value="V5_allergen-like"/>
</dbReference>
<organism evidence="3 4">
    <name type="scientific">Adineta steineri</name>
    <dbReference type="NCBI Taxonomy" id="433720"/>
    <lineage>
        <taxon>Eukaryota</taxon>
        <taxon>Metazoa</taxon>
        <taxon>Spiralia</taxon>
        <taxon>Gnathifera</taxon>
        <taxon>Rotifera</taxon>
        <taxon>Eurotatoria</taxon>
        <taxon>Bdelloidea</taxon>
        <taxon>Adinetida</taxon>
        <taxon>Adinetidae</taxon>
        <taxon>Adineta</taxon>
    </lineage>
</organism>
<evidence type="ECO:0000259" key="2">
    <source>
        <dbReference type="SMART" id="SM00198"/>
    </source>
</evidence>
<protein>
    <recommendedName>
        <fullName evidence="2">SCP domain-containing protein</fullName>
    </recommendedName>
</protein>
<keyword evidence="1" id="KW-0732">Signal</keyword>
<reference evidence="3" key="1">
    <citation type="submission" date="2021-02" db="EMBL/GenBank/DDBJ databases">
        <authorList>
            <person name="Nowell W R."/>
        </authorList>
    </citation>
    <scope>NUCLEOTIDE SEQUENCE</scope>
</reference>
<dbReference type="EMBL" id="CAJNOG010000406">
    <property type="protein sequence ID" value="CAF1224799.1"/>
    <property type="molecule type" value="Genomic_DNA"/>
</dbReference>
<dbReference type="AlphaFoldDB" id="A0A814Y3P7"/>
<dbReference type="SMART" id="SM00198">
    <property type="entry name" value="SCP"/>
    <property type="match status" value="1"/>
</dbReference>
<dbReference type="InterPro" id="IPR014044">
    <property type="entry name" value="CAP_dom"/>
</dbReference>
<dbReference type="PRINTS" id="PR00838">
    <property type="entry name" value="V5ALLERGEN"/>
</dbReference>
<evidence type="ECO:0000313" key="3">
    <source>
        <dbReference type="EMBL" id="CAF1224799.1"/>
    </source>
</evidence>
<comment type="caution">
    <text evidence="3">The sequence shown here is derived from an EMBL/GenBank/DDBJ whole genome shotgun (WGS) entry which is preliminary data.</text>
</comment>
<dbReference type="InterPro" id="IPR001283">
    <property type="entry name" value="CRISP-related"/>
</dbReference>
<gene>
    <name evidence="3" type="ORF">JYZ213_LOCUS28206</name>
</gene>